<feature type="transmembrane region" description="Helical" evidence="1">
    <location>
        <begin position="9"/>
        <end position="28"/>
    </location>
</feature>
<proteinExistence type="predicted"/>
<accession>A0ABW5DVL0</accession>
<evidence type="ECO:0000313" key="2">
    <source>
        <dbReference type="EMBL" id="MFD2263290.1"/>
    </source>
</evidence>
<evidence type="ECO:0000313" key="3">
    <source>
        <dbReference type="Proteomes" id="UP001597295"/>
    </source>
</evidence>
<keyword evidence="1" id="KW-1133">Transmembrane helix</keyword>
<feature type="transmembrane region" description="Helical" evidence="1">
    <location>
        <begin position="128"/>
        <end position="146"/>
    </location>
</feature>
<dbReference type="RefSeq" id="WP_379876281.1">
    <property type="nucleotide sequence ID" value="NZ_JBHUIP010000010.1"/>
</dbReference>
<feature type="transmembrane region" description="Helical" evidence="1">
    <location>
        <begin position="181"/>
        <end position="204"/>
    </location>
</feature>
<keyword evidence="3" id="KW-1185">Reference proteome</keyword>
<keyword evidence="2" id="KW-0966">Cell projection</keyword>
<keyword evidence="1" id="KW-0812">Transmembrane</keyword>
<keyword evidence="1" id="KW-0472">Membrane</keyword>
<comment type="caution">
    <text evidence="2">The sequence shown here is derived from an EMBL/GenBank/DDBJ whole genome shotgun (WGS) entry which is preliminary data.</text>
</comment>
<dbReference type="EMBL" id="JBHUIP010000010">
    <property type="protein sequence ID" value="MFD2263290.1"/>
    <property type="molecule type" value="Genomic_DNA"/>
</dbReference>
<evidence type="ECO:0000256" key="1">
    <source>
        <dbReference type="SAM" id="Phobius"/>
    </source>
</evidence>
<organism evidence="2 3">
    <name type="scientific">Lacibacterium aquatile</name>
    <dbReference type="NCBI Taxonomy" id="1168082"/>
    <lineage>
        <taxon>Bacteria</taxon>
        <taxon>Pseudomonadati</taxon>
        <taxon>Pseudomonadota</taxon>
        <taxon>Alphaproteobacteria</taxon>
        <taxon>Rhodospirillales</taxon>
        <taxon>Rhodospirillaceae</taxon>
    </lineage>
</organism>
<gene>
    <name evidence="2" type="ORF">ACFSM5_10355</name>
</gene>
<reference evidence="3" key="1">
    <citation type="journal article" date="2019" name="Int. J. Syst. Evol. Microbiol.">
        <title>The Global Catalogue of Microorganisms (GCM) 10K type strain sequencing project: providing services to taxonomists for standard genome sequencing and annotation.</title>
        <authorList>
            <consortium name="The Broad Institute Genomics Platform"/>
            <consortium name="The Broad Institute Genome Sequencing Center for Infectious Disease"/>
            <person name="Wu L."/>
            <person name="Ma J."/>
        </authorList>
    </citation>
    <scope>NUCLEOTIDE SEQUENCE [LARGE SCALE GENOMIC DNA]</scope>
    <source>
        <strain evidence="3">CGMCC 1.19062</strain>
    </source>
</reference>
<feature type="transmembrane region" description="Helical" evidence="1">
    <location>
        <begin position="40"/>
        <end position="57"/>
    </location>
</feature>
<keyword evidence="2" id="KW-0969">Cilium</keyword>
<dbReference type="Proteomes" id="UP001597295">
    <property type="component" value="Unassembled WGS sequence"/>
</dbReference>
<name>A0ABW5DVL0_9PROT</name>
<protein>
    <submittedName>
        <fullName evidence="2">Flagellar motor protein MotA</fullName>
    </submittedName>
</protein>
<sequence length="380" mass="40624">MTLTGTGRYLIRMGLFLAGVAVAAVLMGRVLLDAFQHNPALNGVIFATLILGIVFVVRQTLMLRPEIAWLDSYQRNQSVQSLEVKLLAPMAAMLGERKARLSISPAAARTLLDSIGARLDEGRDIARYMIGLLILLGLLGTFWGLIKTVGSVGDVVGKLSFGAGDPVAAFEDLKRGLSTPLGAMGTAFSSSLFGLAGSLILGFIDLQSGAAQNRFYNELEEWLAGITRVGSGPIGDGDQTVPAYIQALLEQTADSLESLQRTMAKGEESRIAANQALTALSERLGAFTDQGKAEQHLLVKLAEGQMALKPVLERLSERLASGDQGGLDAASKAHLRNLDGTMARLLEDIRNGRGETIQEIRAEIRLLARTIAALSEEQGR</sequence>
<keyword evidence="2" id="KW-0282">Flagellum</keyword>